<dbReference type="Proteomes" id="UP001464555">
    <property type="component" value="Unassembled WGS sequence"/>
</dbReference>
<dbReference type="EMBL" id="JBBYHR010000013">
    <property type="protein sequence ID" value="MEL1246276.1"/>
    <property type="molecule type" value="Genomic_DNA"/>
</dbReference>
<name>A0ABU9I1H0_9FLAO</name>
<keyword evidence="2" id="KW-1185">Reference proteome</keyword>
<organism evidence="1 2">
    <name type="scientific">Flavobacterium arundinis</name>
    <dbReference type="NCBI Taxonomy" id="3139143"/>
    <lineage>
        <taxon>Bacteria</taxon>
        <taxon>Pseudomonadati</taxon>
        <taxon>Bacteroidota</taxon>
        <taxon>Flavobacteriia</taxon>
        <taxon>Flavobacteriales</taxon>
        <taxon>Flavobacteriaceae</taxon>
        <taxon>Flavobacterium</taxon>
    </lineage>
</organism>
<comment type="caution">
    <text evidence="1">The sequence shown here is derived from an EMBL/GenBank/DDBJ whole genome shotgun (WGS) entry which is preliminary data.</text>
</comment>
<evidence type="ECO:0000313" key="2">
    <source>
        <dbReference type="Proteomes" id="UP001464555"/>
    </source>
</evidence>
<accession>A0ABU9I1H0</accession>
<proteinExistence type="predicted"/>
<dbReference type="RefSeq" id="WP_341698571.1">
    <property type="nucleotide sequence ID" value="NZ_JBBYHR010000013.1"/>
</dbReference>
<evidence type="ECO:0008006" key="3">
    <source>
        <dbReference type="Google" id="ProtNLM"/>
    </source>
</evidence>
<sequence length="150" mass="17917">MEENVKCNSYFEGILHTYAALNQPNSTLWYEYEVCAFEKTENIAASLKENFTEFSQQRNITLKRINLYDLELYVKQWFFQNGEIHKLNINTDRQAWEASNFCNSIAVALELSEFYYVDNLTFEYELGILYDYFVLIGATKNYLLYFRYSD</sequence>
<protein>
    <recommendedName>
        <fullName evidence="3">Immunity protein 22</fullName>
    </recommendedName>
</protein>
<reference evidence="1 2" key="1">
    <citation type="submission" date="2024-04" db="EMBL/GenBank/DDBJ databases">
        <title>Flavobacterium sp. DGU11 16S ribosomal RNA gene Genome sequencing and assembly.</title>
        <authorList>
            <person name="Park S."/>
        </authorList>
    </citation>
    <scope>NUCLEOTIDE SEQUENCE [LARGE SCALE GENOMIC DNA]</scope>
    <source>
        <strain evidence="1 2">DGU11</strain>
    </source>
</reference>
<gene>
    <name evidence="1" type="ORF">AAEO56_18525</name>
</gene>
<evidence type="ECO:0000313" key="1">
    <source>
        <dbReference type="EMBL" id="MEL1246276.1"/>
    </source>
</evidence>